<dbReference type="InterPro" id="IPR005752">
    <property type="entry name" value="Helicase_Rep"/>
</dbReference>
<dbReference type="Gene3D" id="1.10.10.160">
    <property type="match status" value="1"/>
</dbReference>
<dbReference type="Pfam" id="PF13361">
    <property type="entry name" value="UvrD_C"/>
    <property type="match status" value="1"/>
</dbReference>
<keyword evidence="3 11" id="KW-0547">Nucleotide-binding</keyword>
<dbReference type="PANTHER" id="PTHR11070">
    <property type="entry name" value="UVRD / RECB / PCRA DNA HELICASE FAMILY MEMBER"/>
    <property type="match status" value="1"/>
</dbReference>
<comment type="catalytic activity">
    <reaction evidence="9 11">
        <text>Couples ATP hydrolysis with the unwinding of duplex DNA by translocating in the 3'-5' direction.</text>
        <dbReference type="EC" id="5.6.2.4"/>
    </reaction>
</comment>
<evidence type="ECO:0000256" key="4">
    <source>
        <dbReference type="ARBA" id="ARBA00022801"/>
    </source>
</evidence>
<comment type="caution">
    <text evidence="15">The sequence shown here is derived from an EMBL/GenBank/DDBJ whole genome shotgun (WGS) entry which is preliminary data.</text>
</comment>
<dbReference type="GO" id="GO:0016787">
    <property type="term" value="F:hydrolase activity"/>
    <property type="evidence" value="ECO:0007669"/>
    <property type="project" value="UniProtKB-UniRule"/>
</dbReference>
<reference evidence="15" key="1">
    <citation type="journal article" date="2021" name="ISME J.">
        <title>Genomic evolution of the class Acidithiobacillia: deep-branching Proteobacteria living in extreme acidic conditions.</title>
        <authorList>
            <person name="Moya-Beltran A."/>
            <person name="Beard S."/>
            <person name="Rojas-Villalobos C."/>
            <person name="Issotta F."/>
            <person name="Gallardo Y."/>
            <person name="Ulloa R."/>
            <person name="Giaveno A."/>
            <person name="Degli Esposti M."/>
            <person name="Johnson D.B."/>
            <person name="Quatrini R."/>
        </authorList>
    </citation>
    <scope>NUCLEOTIDE SEQUENCE</scope>
    <source>
        <strain evidence="15">VAN18-1</strain>
    </source>
</reference>
<dbReference type="InterPro" id="IPR000212">
    <property type="entry name" value="DNA_helicase_UvrD/REP"/>
</dbReference>
<dbReference type="EMBL" id="JAAXYO010000165">
    <property type="protein sequence ID" value="MBU2788802.1"/>
    <property type="molecule type" value="Genomic_DNA"/>
</dbReference>
<evidence type="ECO:0000259" key="13">
    <source>
        <dbReference type="PROSITE" id="PS51198"/>
    </source>
</evidence>
<keyword evidence="7 11" id="KW-0238">DNA-binding</keyword>
<dbReference type="PANTHER" id="PTHR11070:SF64">
    <property type="entry name" value="ATP-DEPENDENT DNA HELICASE REP"/>
    <property type="match status" value="1"/>
</dbReference>
<accession>A0AAE2YRG5</accession>
<evidence type="ECO:0000259" key="14">
    <source>
        <dbReference type="PROSITE" id="PS51217"/>
    </source>
</evidence>
<keyword evidence="8 11" id="KW-0413">Isomerase</keyword>
<dbReference type="Gene3D" id="3.40.50.300">
    <property type="entry name" value="P-loop containing nucleotide triphosphate hydrolases"/>
    <property type="match status" value="2"/>
</dbReference>
<comment type="catalytic activity">
    <reaction evidence="10 11">
        <text>ATP + H2O = ADP + phosphate + H(+)</text>
        <dbReference type="Rhea" id="RHEA:13065"/>
        <dbReference type="ChEBI" id="CHEBI:15377"/>
        <dbReference type="ChEBI" id="CHEBI:15378"/>
        <dbReference type="ChEBI" id="CHEBI:30616"/>
        <dbReference type="ChEBI" id="CHEBI:43474"/>
        <dbReference type="ChEBI" id="CHEBI:456216"/>
        <dbReference type="EC" id="5.6.2.4"/>
    </reaction>
</comment>
<dbReference type="Proteomes" id="UP001197378">
    <property type="component" value="Unassembled WGS sequence"/>
</dbReference>
<dbReference type="EC" id="5.6.2.4" evidence="11"/>
<evidence type="ECO:0000256" key="7">
    <source>
        <dbReference type="ARBA" id="ARBA00023125"/>
    </source>
</evidence>
<dbReference type="Gene3D" id="1.10.486.10">
    <property type="entry name" value="PCRA, domain 4"/>
    <property type="match status" value="1"/>
</dbReference>
<dbReference type="PROSITE" id="PS51217">
    <property type="entry name" value="UVRD_HELICASE_CTER"/>
    <property type="match status" value="1"/>
</dbReference>
<evidence type="ECO:0000256" key="10">
    <source>
        <dbReference type="ARBA" id="ARBA00048988"/>
    </source>
</evidence>
<evidence type="ECO:0000256" key="11">
    <source>
        <dbReference type="HAMAP-Rule" id="MF_01920"/>
    </source>
</evidence>
<feature type="domain" description="UvrD-like helicase ATP-binding" evidence="13">
    <location>
        <begin position="5"/>
        <end position="281"/>
    </location>
</feature>
<evidence type="ECO:0000256" key="1">
    <source>
        <dbReference type="ARBA" id="ARBA00009922"/>
    </source>
</evidence>
<dbReference type="GO" id="GO:0000725">
    <property type="term" value="P:recombinational repair"/>
    <property type="evidence" value="ECO:0007669"/>
    <property type="project" value="TreeGrafter"/>
</dbReference>
<sequence>MSNCPDLNAPQWEAVRHVHGPLLVLAGAGSGKTRVITQKIIHLIQNEQVAAQHIAAVTFTNKAAREMKARISQRLEGRTGRGLLVSTFHRLGLQILRRELPRLGYGPAFSVIDPGDSLAVVRGLLRESNGAADLAEAIQSRISRFKNDGLAPEEVVADDQIGALAQALYPEYNKSLHACNAVDLDDLILLPTRILSTDEAARAYWQDRLRYLLVDEYQDSNGAQYRLLRVLLQQRQNLTAVGDDDQSIYSWRGAAADNLHRLAEDFPTLKVIKLEQNYRSTARILRAANAVIAQNEHLFEKRLWSDLGEGERIQVHACAEESDEAERVANAILRDRFQRDGAYRDYAVLYRSNHQSRPLEAALRAARIPYQVSGGISFFERAEIKDFLAYCRLIHNPDDDPALLRAVNTPRRGIGSQTLEYLGQHARAQGQSFFASIFSEELELPARSRNALEDFANWINQKNDEAQRSAELLPVLQSIPEEIGYWQYLLDEGDERGARRRWENLQELLDWMGRLLEQEDGPKDLGELLQRLMLYTMLEREEDDDRDVVRLSTLHAAKGLEFPQVFLVGLEEELLPHRNSETPAQIAEERRLFYVGMTRARFRLQLSFCQKRKRYGEMLNPEPSRFLQEIPAEHLDWQRSASTADAPEETEDAFARLRALLDS</sequence>
<proteinExistence type="inferred from homology"/>
<evidence type="ECO:0000256" key="2">
    <source>
        <dbReference type="ARBA" id="ARBA00022705"/>
    </source>
</evidence>
<name>A0AAE2YRG5_9PROT</name>
<keyword evidence="2 11" id="KW-0235">DNA replication</keyword>
<dbReference type="InterPro" id="IPR013986">
    <property type="entry name" value="DExx_box_DNA_helicase_dom_sf"/>
</dbReference>
<dbReference type="AlphaFoldDB" id="A0AAE2YRG5"/>
<gene>
    <name evidence="11" type="primary">rep</name>
    <name evidence="15" type="ORF">HFQ13_11430</name>
</gene>
<feature type="binding site" evidence="11">
    <location>
        <position position="279"/>
    </location>
    <ligand>
        <name>ATP</name>
        <dbReference type="ChEBI" id="CHEBI:30616"/>
    </ligand>
</feature>
<dbReference type="SUPFAM" id="SSF52540">
    <property type="entry name" value="P-loop containing nucleoside triphosphate hydrolases"/>
    <property type="match status" value="1"/>
</dbReference>
<keyword evidence="5 11" id="KW-0347">Helicase</keyword>
<dbReference type="PROSITE" id="PS51198">
    <property type="entry name" value="UVRD_HELICASE_ATP_BIND"/>
    <property type="match status" value="1"/>
</dbReference>
<keyword evidence="4 11" id="KW-0378">Hydrolase</keyword>
<dbReference type="GO" id="GO:0043138">
    <property type="term" value="F:3'-5' DNA helicase activity"/>
    <property type="evidence" value="ECO:0007669"/>
    <property type="project" value="UniProtKB-UniRule"/>
</dbReference>
<dbReference type="InterPro" id="IPR027417">
    <property type="entry name" value="P-loop_NTPase"/>
</dbReference>
<protein>
    <recommendedName>
        <fullName evidence="11">ATP-dependent DNA helicase Rep</fullName>
        <ecNumber evidence="11">5.6.2.4</ecNumber>
    </recommendedName>
    <alternativeName>
        <fullName evidence="11">DNA 3'-5' helicase Rep</fullName>
    </alternativeName>
</protein>
<dbReference type="CDD" id="cd18807">
    <property type="entry name" value="SF1_C_UvrD"/>
    <property type="match status" value="1"/>
</dbReference>
<dbReference type="CDD" id="cd17932">
    <property type="entry name" value="DEXQc_UvrD"/>
    <property type="match status" value="1"/>
</dbReference>
<dbReference type="HAMAP" id="MF_01920">
    <property type="entry name" value="Helicase_Rep"/>
    <property type="match status" value="1"/>
</dbReference>
<evidence type="ECO:0000313" key="16">
    <source>
        <dbReference type="Proteomes" id="UP001197378"/>
    </source>
</evidence>
<dbReference type="GO" id="GO:0005524">
    <property type="term" value="F:ATP binding"/>
    <property type="evidence" value="ECO:0007669"/>
    <property type="project" value="UniProtKB-UniRule"/>
</dbReference>
<evidence type="ECO:0000256" key="8">
    <source>
        <dbReference type="ARBA" id="ARBA00023235"/>
    </source>
</evidence>
<evidence type="ECO:0000256" key="5">
    <source>
        <dbReference type="ARBA" id="ARBA00022806"/>
    </source>
</evidence>
<keyword evidence="16" id="KW-1185">Reference proteome</keyword>
<feature type="domain" description="UvrD-like helicase C-terminal" evidence="14">
    <location>
        <begin position="282"/>
        <end position="559"/>
    </location>
</feature>
<evidence type="ECO:0000256" key="6">
    <source>
        <dbReference type="ARBA" id="ARBA00022840"/>
    </source>
</evidence>
<dbReference type="GO" id="GO:0006260">
    <property type="term" value="P:DNA replication"/>
    <property type="evidence" value="ECO:0007669"/>
    <property type="project" value="UniProtKB-UniRule"/>
</dbReference>
<dbReference type="GO" id="GO:0003697">
    <property type="term" value="F:single-stranded DNA binding"/>
    <property type="evidence" value="ECO:0007669"/>
    <property type="project" value="UniProtKB-UniRule"/>
</dbReference>
<feature type="binding site" evidence="12">
    <location>
        <begin position="26"/>
        <end position="33"/>
    </location>
    <ligand>
        <name>ATP</name>
        <dbReference type="ChEBI" id="CHEBI:30616"/>
    </ligand>
</feature>
<dbReference type="InterPro" id="IPR014016">
    <property type="entry name" value="UvrD-like_ATP-bd"/>
</dbReference>
<comment type="function">
    <text evidence="11">Rep helicase is a single-stranded DNA-dependent ATPase involved in DNA replication; it can initiate unwinding at a nick in the DNA. It binds to the single-stranded DNA and acts in a progressive fashion along the DNA in the 3' to 5' direction.</text>
</comment>
<keyword evidence="6 11" id="KW-0067">ATP-binding</keyword>
<evidence type="ECO:0000256" key="12">
    <source>
        <dbReference type="PROSITE-ProRule" id="PRU00560"/>
    </source>
</evidence>
<comment type="similarity">
    <text evidence="1 11">Belongs to the helicase family. UvrD subfamily.</text>
</comment>
<evidence type="ECO:0000313" key="15">
    <source>
        <dbReference type="EMBL" id="MBU2788802.1"/>
    </source>
</evidence>
<organism evidence="15 16">
    <name type="scientific">Igneacidithiobacillus copahuensis</name>
    <dbReference type="NCBI Taxonomy" id="2724909"/>
    <lineage>
        <taxon>Bacteria</taxon>
        <taxon>Pseudomonadati</taxon>
        <taxon>Pseudomonadota</taxon>
        <taxon>Acidithiobacillia</taxon>
        <taxon>Acidithiobacillales</taxon>
        <taxon>Acidithiobacillaceae</taxon>
        <taxon>Igneacidithiobacillus</taxon>
    </lineage>
</organism>
<comment type="subunit">
    <text evidence="11">Homodimer.</text>
</comment>
<evidence type="ECO:0000256" key="9">
    <source>
        <dbReference type="ARBA" id="ARBA00034617"/>
    </source>
</evidence>
<dbReference type="GO" id="GO:0005829">
    <property type="term" value="C:cytosol"/>
    <property type="evidence" value="ECO:0007669"/>
    <property type="project" value="TreeGrafter"/>
</dbReference>
<dbReference type="Pfam" id="PF00580">
    <property type="entry name" value="UvrD-helicase"/>
    <property type="match status" value="1"/>
</dbReference>
<evidence type="ECO:0000256" key="3">
    <source>
        <dbReference type="ARBA" id="ARBA00022741"/>
    </source>
</evidence>
<dbReference type="InterPro" id="IPR014017">
    <property type="entry name" value="DNA_helicase_UvrD-like_C"/>
</dbReference>